<evidence type="ECO:0000313" key="2">
    <source>
        <dbReference type="Proteomes" id="UP000078336"/>
    </source>
</evidence>
<dbReference type="RefSeq" id="WP_064213902.1">
    <property type="nucleotide sequence ID" value="NZ_LUCQ01000018.1"/>
</dbReference>
<dbReference type="Proteomes" id="UP000078336">
    <property type="component" value="Unassembled WGS sequence"/>
</dbReference>
<dbReference type="OrthoDB" id="1864014at2"/>
<proteinExistence type="predicted"/>
<evidence type="ECO:0000313" key="1">
    <source>
        <dbReference type="EMBL" id="OAO82592.1"/>
    </source>
</evidence>
<comment type="caution">
    <text evidence="1">The sequence shown here is derived from an EMBL/GenBank/DDBJ whole genome shotgun (WGS) entry which is preliminary data.</text>
</comment>
<dbReference type="EMBL" id="LUCQ01000018">
    <property type="protein sequence ID" value="OAO82592.1"/>
    <property type="molecule type" value="Genomic_DNA"/>
</dbReference>
<gene>
    <name evidence="1" type="ORF">TAF16_0212</name>
</gene>
<organism evidence="1 2">
    <name type="scientific">Anoxybacillus flavithermus</name>
    <dbReference type="NCBI Taxonomy" id="33934"/>
    <lineage>
        <taxon>Bacteria</taxon>
        <taxon>Bacillati</taxon>
        <taxon>Bacillota</taxon>
        <taxon>Bacilli</taxon>
        <taxon>Bacillales</taxon>
        <taxon>Anoxybacillaceae</taxon>
        <taxon>Anoxybacillus</taxon>
    </lineage>
</organism>
<sequence>MSRQNKDKKMCIKCLKEKNPERDFYKSYSKWHGDGLLPYCKACLKENLDEDDINSIREVMRVLDRPYFHEAWEKAKKSKSDTLGKYLKDIALNFKEETYDNSDFINKANIRVYEEHLKGSEISDDLTLKWGSGYTPLEIQQLEKFYDDMIRANDITTPQHKAQLELLCKVYLEQNKALAEKRIGDFKNLNSQYNQILRDSGFRPIDKQGGGESVGIRTFSQIWEEIERDGFIKPAPIEENQDIVDKTIMYMANYTRKLLNLQSLESPPDDTPKVSDQ</sequence>
<dbReference type="PATRIC" id="fig|33934.7.peg.1688"/>
<dbReference type="AlphaFoldDB" id="A0A178TNY5"/>
<accession>A0A178TNY5</accession>
<name>A0A178TNY5_9BACL</name>
<keyword evidence="2" id="KW-1185">Reference proteome</keyword>
<reference evidence="1 2" key="1">
    <citation type="submission" date="2016-03" db="EMBL/GenBank/DDBJ databases">
        <title>Spore heat resistance.</title>
        <authorList>
            <person name="Boekhorst J."/>
            <person name="Berendsen E.M."/>
            <person name="Wells-Bennik M.H."/>
            <person name="Kuipers O.P."/>
        </authorList>
    </citation>
    <scope>NUCLEOTIDE SEQUENCE [LARGE SCALE GENOMIC DNA]</scope>
    <source>
        <strain evidence="1 2">AF16</strain>
    </source>
</reference>
<protein>
    <submittedName>
        <fullName evidence="1">Uncharacterized protein</fullName>
    </submittedName>
</protein>